<name>A0A9P6AD13_9AGAM</name>
<organism evidence="1 2">
    <name type="scientific">Hydnum rufescens UP504</name>
    <dbReference type="NCBI Taxonomy" id="1448309"/>
    <lineage>
        <taxon>Eukaryota</taxon>
        <taxon>Fungi</taxon>
        <taxon>Dikarya</taxon>
        <taxon>Basidiomycota</taxon>
        <taxon>Agaricomycotina</taxon>
        <taxon>Agaricomycetes</taxon>
        <taxon>Cantharellales</taxon>
        <taxon>Hydnaceae</taxon>
        <taxon>Hydnum</taxon>
    </lineage>
</organism>
<evidence type="ECO:0000313" key="1">
    <source>
        <dbReference type="EMBL" id="KAF9503494.1"/>
    </source>
</evidence>
<evidence type="ECO:0000313" key="2">
    <source>
        <dbReference type="Proteomes" id="UP000886523"/>
    </source>
</evidence>
<proteinExistence type="predicted"/>
<keyword evidence="2" id="KW-1185">Reference proteome</keyword>
<protein>
    <submittedName>
        <fullName evidence="1">Uncharacterized protein</fullName>
    </submittedName>
</protein>
<dbReference type="EMBL" id="MU129346">
    <property type="protein sequence ID" value="KAF9503494.1"/>
    <property type="molecule type" value="Genomic_DNA"/>
</dbReference>
<sequence>MPLMMLCRGWWTSPIVHFTNSNIWQTSAWLCPSGDQPIHSIVSQAELTDVYIKEKESFNGDSQALKNWLDELHTVAQSSRVENDVKFTSGTKVAKFMSQQKKHFKGKMGHICPNAHVAHAQNAIIHSSPKIESLIEGGLNLQKSLDELFVKVLHQQLDPNGLEKWN</sequence>
<dbReference type="Proteomes" id="UP000886523">
    <property type="component" value="Unassembled WGS sequence"/>
</dbReference>
<reference evidence="1" key="1">
    <citation type="journal article" date="2020" name="Nat. Commun.">
        <title>Large-scale genome sequencing of mycorrhizal fungi provides insights into the early evolution of symbiotic traits.</title>
        <authorList>
            <person name="Miyauchi S."/>
            <person name="Kiss E."/>
            <person name="Kuo A."/>
            <person name="Drula E."/>
            <person name="Kohler A."/>
            <person name="Sanchez-Garcia M."/>
            <person name="Morin E."/>
            <person name="Andreopoulos B."/>
            <person name="Barry K.W."/>
            <person name="Bonito G."/>
            <person name="Buee M."/>
            <person name="Carver A."/>
            <person name="Chen C."/>
            <person name="Cichocki N."/>
            <person name="Clum A."/>
            <person name="Culley D."/>
            <person name="Crous P.W."/>
            <person name="Fauchery L."/>
            <person name="Girlanda M."/>
            <person name="Hayes R.D."/>
            <person name="Keri Z."/>
            <person name="LaButti K."/>
            <person name="Lipzen A."/>
            <person name="Lombard V."/>
            <person name="Magnuson J."/>
            <person name="Maillard F."/>
            <person name="Murat C."/>
            <person name="Nolan M."/>
            <person name="Ohm R.A."/>
            <person name="Pangilinan J."/>
            <person name="Pereira M.F."/>
            <person name="Perotto S."/>
            <person name="Peter M."/>
            <person name="Pfister S."/>
            <person name="Riley R."/>
            <person name="Sitrit Y."/>
            <person name="Stielow J.B."/>
            <person name="Szollosi G."/>
            <person name="Zifcakova L."/>
            <person name="Stursova M."/>
            <person name="Spatafora J.W."/>
            <person name="Tedersoo L."/>
            <person name="Vaario L.M."/>
            <person name="Yamada A."/>
            <person name="Yan M."/>
            <person name="Wang P."/>
            <person name="Xu J."/>
            <person name="Bruns T."/>
            <person name="Baldrian P."/>
            <person name="Vilgalys R."/>
            <person name="Dunand C."/>
            <person name="Henrissat B."/>
            <person name="Grigoriev I.V."/>
            <person name="Hibbett D."/>
            <person name="Nagy L.G."/>
            <person name="Martin F.M."/>
        </authorList>
    </citation>
    <scope>NUCLEOTIDE SEQUENCE</scope>
    <source>
        <strain evidence="1">UP504</strain>
    </source>
</reference>
<comment type="caution">
    <text evidence="1">The sequence shown here is derived from an EMBL/GenBank/DDBJ whole genome shotgun (WGS) entry which is preliminary data.</text>
</comment>
<accession>A0A9P6AD13</accession>
<gene>
    <name evidence="1" type="ORF">BS47DRAFT_1369492</name>
</gene>
<dbReference type="AlphaFoldDB" id="A0A9P6AD13"/>